<dbReference type="PROSITE" id="PS51257">
    <property type="entry name" value="PROKAR_LIPOPROTEIN"/>
    <property type="match status" value="1"/>
</dbReference>
<keyword evidence="1" id="KW-0732">Signal</keyword>
<feature type="signal peptide" evidence="1">
    <location>
        <begin position="1"/>
        <end position="20"/>
    </location>
</feature>
<feature type="chain" id="PRO_5034181184" description="Lipoprotein" evidence="1">
    <location>
        <begin position="21"/>
        <end position="75"/>
    </location>
</feature>
<evidence type="ECO:0000256" key="1">
    <source>
        <dbReference type="SAM" id="SignalP"/>
    </source>
</evidence>
<proteinExistence type="predicted"/>
<sequence>MKKTLIFAFALCLVLSSCTGKTEFSGSFICGEADACAVGDDGLLTASPGSVKCFDSAGKKVFERELELEPAHITQ</sequence>
<evidence type="ECO:0000313" key="2">
    <source>
        <dbReference type="EMBL" id="MBD4336630.1"/>
    </source>
</evidence>
<feature type="non-terminal residue" evidence="2">
    <location>
        <position position="75"/>
    </location>
</feature>
<reference evidence="2" key="1">
    <citation type="submission" date="2020-01" db="EMBL/GenBank/DDBJ databases">
        <authorList>
            <person name="Richard D."/>
        </authorList>
    </citation>
    <scope>NUCLEOTIDE SEQUENCE</scope>
    <source>
        <strain evidence="2">JP541</strain>
    </source>
</reference>
<evidence type="ECO:0008006" key="4">
    <source>
        <dbReference type="Google" id="ProtNLM"/>
    </source>
</evidence>
<gene>
    <name evidence="2" type="ORF">GUH15_11295</name>
</gene>
<organism evidence="2 3">
    <name type="scientific">Xanthomonas citri pv. citri</name>
    <dbReference type="NCBI Taxonomy" id="611301"/>
    <lineage>
        <taxon>Bacteria</taxon>
        <taxon>Pseudomonadati</taxon>
        <taxon>Pseudomonadota</taxon>
        <taxon>Gammaproteobacteria</taxon>
        <taxon>Lysobacterales</taxon>
        <taxon>Lysobacteraceae</taxon>
        <taxon>Xanthomonas</taxon>
    </lineage>
</organism>
<protein>
    <recommendedName>
        <fullName evidence="4">Lipoprotein</fullName>
    </recommendedName>
</protein>
<comment type="caution">
    <text evidence="2">The sequence shown here is derived from an EMBL/GenBank/DDBJ whole genome shotgun (WGS) entry which is preliminary data.</text>
</comment>
<dbReference type="Proteomes" id="UP000653002">
    <property type="component" value="Unassembled WGS sequence"/>
</dbReference>
<name>A0A8I0H775_XANCI</name>
<dbReference type="EMBL" id="JAABFR010000840">
    <property type="protein sequence ID" value="MBD4336630.1"/>
    <property type="molecule type" value="Genomic_DNA"/>
</dbReference>
<accession>A0A8I0H775</accession>
<evidence type="ECO:0000313" key="3">
    <source>
        <dbReference type="Proteomes" id="UP000653002"/>
    </source>
</evidence>
<dbReference type="AlphaFoldDB" id="A0A8I0H775"/>